<evidence type="ECO:0000313" key="1">
    <source>
        <dbReference type="EMBL" id="MDG0808060.1"/>
    </source>
</evidence>
<dbReference type="EMBL" id="JAPDIA010000001">
    <property type="protein sequence ID" value="MDG0808060.1"/>
    <property type="molecule type" value="Genomic_DNA"/>
</dbReference>
<accession>A0A9X4QQZ7</accession>
<proteinExistence type="predicted"/>
<keyword evidence="2" id="KW-1185">Reference proteome</keyword>
<protein>
    <submittedName>
        <fullName evidence="1">Uncharacterized protein</fullName>
    </submittedName>
</protein>
<reference evidence="1" key="1">
    <citation type="submission" date="2022-10" db="EMBL/GenBank/DDBJ databases">
        <title>Comparative genomic analysis of Cohnella hashimotonis sp. nov., isolated from the International Space Station.</title>
        <authorList>
            <person name="Simpson A."/>
            <person name="Venkateswaran K."/>
        </authorList>
    </citation>
    <scope>NUCLEOTIDE SEQUENCE</scope>
    <source>
        <strain evidence="1">DSM 28161</strain>
    </source>
</reference>
<sequence>MWLQGGPFLEISLLIQEDKIYKIITRLSNHKSVSILEENLEDKINQFEIGYLYDEQDSSSNRIHSTSINILANIQCKRKSVIYISKVAKDTILLNFCFFGSEFDAPEWGQLGIKKG</sequence>
<name>A0A9X4QQZ7_9BACL</name>
<evidence type="ECO:0000313" key="2">
    <source>
        <dbReference type="Proteomes" id="UP001153404"/>
    </source>
</evidence>
<gene>
    <name evidence="1" type="ORF">OMP40_00540</name>
</gene>
<organism evidence="1 2">
    <name type="scientific">Cohnella rhizosphaerae</name>
    <dbReference type="NCBI Taxonomy" id="1457232"/>
    <lineage>
        <taxon>Bacteria</taxon>
        <taxon>Bacillati</taxon>
        <taxon>Bacillota</taxon>
        <taxon>Bacilli</taxon>
        <taxon>Bacillales</taxon>
        <taxon>Paenibacillaceae</taxon>
        <taxon>Cohnella</taxon>
    </lineage>
</organism>
<dbReference type="AlphaFoldDB" id="A0A9X4QQZ7"/>
<dbReference type="Proteomes" id="UP001153404">
    <property type="component" value="Unassembled WGS sequence"/>
</dbReference>
<comment type="caution">
    <text evidence="1">The sequence shown here is derived from an EMBL/GenBank/DDBJ whole genome shotgun (WGS) entry which is preliminary data.</text>
</comment>
<dbReference type="RefSeq" id="WP_277528275.1">
    <property type="nucleotide sequence ID" value="NZ_JAPDIA010000001.1"/>
</dbReference>